<gene>
    <name evidence="1" type="ORF">DAPPUDRAFT_259561</name>
</gene>
<keyword evidence="2" id="KW-1185">Reference proteome</keyword>
<organism evidence="1 2">
    <name type="scientific">Daphnia pulex</name>
    <name type="common">Water flea</name>
    <dbReference type="NCBI Taxonomy" id="6669"/>
    <lineage>
        <taxon>Eukaryota</taxon>
        <taxon>Metazoa</taxon>
        <taxon>Ecdysozoa</taxon>
        <taxon>Arthropoda</taxon>
        <taxon>Crustacea</taxon>
        <taxon>Branchiopoda</taxon>
        <taxon>Diplostraca</taxon>
        <taxon>Cladocera</taxon>
        <taxon>Anomopoda</taxon>
        <taxon>Daphniidae</taxon>
        <taxon>Daphnia</taxon>
    </lineage>
</organism>
<evidence type="ECO:0000313" key="2">
    <source>
        <dbReference type="Proteomes" id="UP000000305"/>
    </source>
</evidence>
<dbReference type="Proteomes" id="UP000000305">
    <property type="component" value="Unassembled WGS sequence"/>
</dbReference>
<dbReference type="AlphaFoldDB" id="E9HHE9"/>
<dbReference type="HOGENOM" id="CLU_2851917_0_0_1"/>
<accession>E9HHE9</accession>
<protein>
    <submittedName>
        <fullName evidence="1">Uncharacterized protein</fullName>
    </submittedName>
</protein>
<dbReference type="EMBL" id="GL732647">
    <property type="protein sequence ID" value="EFX68851.1"/>
    <property type="molecule type" value="Genomic_DNA"/>
</dbReference>
<sequence>MSVRKKQELVLLRKTLIHISEVWPDELNDAVQMSNFWTEMWIVERSLLTLFTTFMRVSVHAVREC</sequence>
<evidence type="ECO:0000313" key="1">
    <source>
        <dbReference type="EMBL" id="EFX68851.1"/>
    </source>
</evidence>
<proteinExistence type="predicted"/>
<dbReference type="InParanoid" id="E9HHE9"/>
<reference evidence="1 2" key="1">
    <citation type="journal article" date="2011" name="Science">
        <title>The ecoresponsive genome of Daphnia pulex.</title>
        <authorList>
            <person name="Colbourne J.K."/>
            <person name="Pfrender M.E."/>
            <person name="Gilbert D."/>
            <person name="Thomas W.K."/>
            <person name="Tucker A."/>
            <person name="Oakley T.H."/>
            <person name="Tokishita S."/>
            <person name="Aerts A."/>
            <person name="Arnold G.J."/>
            <person name="Basu M.K."/>
            <person name="Bauer D.J."/>
            <person name="Caceres C.E."/>
            <person name="Carmel L."/>
            <person name="Casola C."/>
            <person name="Choi J.H."/>
            <person name="Detter J.C."/>
            <person name="Dong Q."/>
            <person name="Dusheyko S."/>
            <person name="Eads B.D."/>
            <person name="Frohlich T."/>
            <person name="Geiler-Samerotte K.A."/>
            <person name="Gerlach D."/>
            <person name="Hatcher P."/>
            <person name="Jogdeo S."/>
            <person name="Krijgsveld J."/>
            <person name="Kriventseva E.V."/>
            <person name="Kultz D."/>
            <person name="Laforsch C."/>
            <person name="Lindquist E."/>
            <person name="Lopez J."/>
            <person name="Manak J.R."/>
            <person name="Muller J."/>
            <person name="Pangilinan J."/>
            <person name="Patwardhan R.P."/>
            <person name="Pitluck S."/>
            <person name="Pritham E.J."/>
            <person name="Rechtsteiner A."/>
            <person name="Rho M."/>
            <person name="Rogozin I.B."/>
            <person name="Sakarya O."/>
            <person name="Salamov A."/>
            <person name="Schaack S."/>
            <person name="Shapiro H."/>
            <person name="Shiga Y."/>
            <person name="Skalitzky C."/>
            <person name="Smith Z."/>
            <person name="Souvorov A."/>
            <person name="Sung W."/>
            <person name="Tang Z."/>
            <person name="Tsuchiya D."/>
            <person name="Tu H."/>
            <person name="Vos H."/>
            <person name="Wang M."/>
            <person name="Wolf Y.I."/>
            <person name="Yamagata H."/>
            <person name="Yamada T."/>
            <person name="Ye Y."/>
            <person name="Shaw J.R."/>
            <person name="Andrews J."/>
            <person name="Crease T.J."/>
            <person name="Tang H."/>
            <person name="Lucas S.M."/>
            <person name="Robertson H.M."/>
            <person name="Bork P."/>
            <person name="Koonin E.V."/>
            <person name="Zdobnov E.M."/>
            <person name="Grigoriev I.V."/>
            <person name="Lynch M."/>
            <person name="Boore J.L."/>
        </authorList>
    </citation>
    <scope>NUCLEOTIDE SEQUENCE [LARGE SCALE GENOMIC DNA]</scope>
</reference>
<dbReference type="KEGG" id="dpx:DAPPUDRAFT_259561"/>
<name>E9HHE9_DAPPU</name>